<keyword evidence="1" id="KW-0805">Transcription regulation</keyword>
<dbReference type="InterPro" id="IPR009057">
    <property type="entry name" value="Homeodomain-like_sf"/>
</dbReference>
<dbReference type="Pfam" id="PF17754">
    <property type="entry name" value="TetR_C_14"/>
    <property type="match status" value="1"/>
</dbReference>
<comment type="caution">
    <text evidence="6">The sequence shown here is derived from an EMBL/GenBank/DDBJ whole genome shotgun (WGS) entry which is preliminary data.</text>
</comment>
<evidence type="ECO:0000313" key="7">
    <source>
        <dbReference type="Proteomes" id="UP000320461"/>
    </source>
</evidence>
<accession>A0A4Y3KLA0</accession>
<feature type="domain" description="HTH tetR-type" evidence="5">
    <location>
        <begin position="14"/>
        <end position="74"/>
    </location>
</feature>
<dbReference type="Gene3D" id="1.10.357.10">
    <property type="entry name" value="Tetracycline Repressor, domain 2"/>
    <property type="match status" value="1"/>
</dbReference>
<sequence>MPHQETSLRDRKRRAVQDEVTRAAVELFIANGFDETPVEKIAVAVGMSERTFFRYFSTKDDVLERLSAHWRTHTTQLLVDRPADEPTWIAIRRALDAFVESTTTDDFALPLLRLLYTTPHLYGRHMLKMRLWREGFVAAIQQRRPDEAEQTVRIQAAVAVACFESAREAWVACDGERPLAELLDAAMAEVWPIA</sequence>
<dbReference type="RefSeq" id="WP_141370692.1">
    <property type="nucleotide sequence ID" value="NZ_BJLQ01000020.1"/>
</dbReference>
<dbReference type="PANTHER" id="PTHR30055">
    <property type="entry name" value="HTH-TYPE TRANSCRIPTIONAL REGULATOR RUTR"/>
    <property type="match status" value="1"/>
</dbReference>
<dbReference type="Gene3D" id="1.10.10.60">
    <property type="entry name" value="Homeodomain-like"/>
    <property type="match status" value="1"/>
</dbReference>
<dbReference type="InterPro" id="IPR041347">
    <property type="entry name" value="MftR_C"/>
</dbReference>
<evidence type="ECO:0000256" key="2">
    <source>
        <dbReference type="ARBA" id="ARBA00023125"/>
    </source>
</evidence>
<evidence type="ECO:0000256" key="3">
    <source>
        <dbReference type="ARBA" id="ARBA00023163"/>
    </source>
</evidence>
<dbReference type="GO" id="GO:0003700">
    <property type="term" value="F:DNA-binding transcription factor activity"/>
    <property type="evidence" value="ECO:0007669"/>
    <property type="project" value="TreeGrafter"/>
</dbReference>
<dbReference type="PROSITE" id="PS50977">
    <property type="entry name" value="HTH_TETR_2"/>
    <property type="match status" value="1"/>
</dbReference>
<evidence type="ECO:0000256" key="4">
    <source>
        <dbReference type="PROSITE-ProRule" id="PRU00335"/>
    </source>
</evidence>
<reference evidence="6 7" key="1">
    <citation type="submission" date="2019-06" db="EMBL/GenBank/DDBJ databases">
        <title>Whole genome shotgun sequence of Cellulomonas gelida NBRC 3748.</title>
        <authorList>
            <person name="Hosoyama A."/>
            <person name="Uohara A."/>
            <person name="Ohji S."/>
            <person name="Ichikawa N."/>
        </authorList>
    </citation>
    <scope>NUCLEOTIDE SEQUENCE [LARGE SCALE GENOMIC DNA]</scope>
    <source>
        <strain evidence="6 7">NBRC 3748</strain>
    </source>
</reference>
<dbReference type="PRINTS" id="PR00455">
    <property type="entry name" value="HTHTETR"/>
</dbReference>
<keyword evidence="3" id="KW-0804">Transcription</keyword>
<keyword evidence="7" id="KW-1185">Reference proteome</keyword>
<dbReference type="SUPFAM" id="SSF46689">
    <property type="entry name" value="Homeodomain-like"/>
    <property type="match status" value="1"/>
</dbReference>
<dbReference type="Pfam" id="PF00440">
    <property type="entry name" value="TetR_N"/>
    <property type="match status" value="1"/>
</dbReference>
<dbReference type="Proteomes" id="UP000320461">
    <property type="component" value="Unassembled WGS sequence"/>
</dbReference>
<proteinExistence type="predicted"/>
<dbReference type="InterPro" id="IPR001647">
    <property type="entry name" value="HTH_TetR"/>
</dbReference>
<keyword evidence="2 4" id="KW-0238">DNA-binding</keyword>
<evidence type="ECO:0000259" key="5">
    <source>
        <dbReference type="PROSITE" id="PS50977"/>
    </source>
</evidence>
<dbReference type="PANTHER" id="PTHR30055:SF238">
    <property type="entry name" value="MYCOFACTOCIN BIOSYNTHESIS TRANSCRIPTIONAL REGULATOR MFTR-RELATED"/>
    <property type="match status" value="1"/>
</dbReference>
<feature type="DNA-binding region" description="H-T-H motif" evidence="4">
    <location>
        <begin position="37"/>
        <end position="56"/>
    </location>
</feature>
<evidence type="ECO:0000313" key="6">
    <source>
        <dbReference type="EMBL" id="GEA84792.1"/>
    </source>
</evidence>
<protein>
    <submittedName>
        <fullName evidence="6">TetR family transcriptional regulator</fullName>
    </submittedName>
</protein>
<gene>
    <name evidence="6" type="ORF">CGE01nite_20430</name>
</gene>
<dbReference type="GO" id="GO:0000976">
    <property type="term" value="F:transcription cis-regulatory region binding"/>
    <property type="evidence" value="ECO:0007669"/>
    <property type="project" value="TreeGrafter"/>
</dbReference>
<dbReference type="AlphaFoldDB" id="A0A4Y3KLA0"/>
<dbReference type="OrthoDB" id="956698at2"/>
<name>A0A4Y3KLA0_9CELL</name>
<organism evidence="6 7">
    <name type="scientific">Cellulomonas gelida</name>
    <dbReference type="NCBI Taxonomy" id="1712"/>
    <lineage>
        <taxon>Bacteria</taxon>
        <taxon>Bacillati</taxon>
        <taxon>Actinomycetota</taxon>
        <taxon>Actinomycetes</taxon>
        <taxon>Micrococcales</taxon>
        <taxon>Cellulomonadaceae</taxon>
        <taxon>Cellulomonas</taxon>
    </lineage>
</organism>
<dbReference type="InterPro" id="IPR050109">
    <property type="entry name" value="HTH-type_TetR-like_transc_reg"/>
</dbReference>
<evidence type="ECO:0000256" key="1">
    <source>
        <dbReference type="ARBA" id="ARBA00023015"/>
    </source>
</evidence>
<dbReference type="EMBL" id="BJLQ01000020">
    <property type="protein sequence ID" value="GEA84792.1"/>
    <property type="molecule type" value="Genomic_DNA"/>
</dbReference>